<dbReference type="InterPro" id="IPR004394">
    <property type="entry name" value="Iojap/RsfS/C7orf30"/>
</dbReference>
<evidence type="ECO:0000313" key="3">
    <source>
        <dbReference type="EMBL" id="ABS13778.1"/>
    </source>
</evidence>
<evidence type="ECO:0000256" key="1">
    <source>
        <dbReference type="ARBA" id="ARBA00010574"/>
    </source>
</evidence>
<dbReference type="SUPFAM" id="SSF81301">
    <property type="entry name" value="Nucleotidyltransferase"/>
    <property type="match status" value="1"/>
</dbReference>
<accession>A6WXS4</accession>
<dbReference type="STRING" id="439375.Oant_1058"/>
<reference evidence="3 4" key="1">
    <citation type="journal article" date="2011" name="J. Bacteriol.">
        <title>Genome of Ochrobactrum anthropi ATCC 49188 T, a versatile opportunistic pathogen and symbiont of several eukaryotic hosts.</title>
        <authorList>
            <person name="Chain P.S."/>
            <person name="Lang D.M."/>
            <person name="Comerci D.J."/>
            <person name="Malfatti S.A."/>
            <person name="Vergez L.M."/>
            <person name="Shin M."/>
            <person name="Ugalde R.A."/>
            <person name="Garcia E."/>
            <person name="Tolmasky M.E."/>
        </authorList>
    </citation>
    <scope>NUCLEOTIDE SEQUENCE [LARGE SCALE GENOMIC DNA]</scope>
    <source>
        <strain evidence="4">ATCC 49188 / DSM 6882 / CCUG 24695 / JCM 21032 / LMG 3331 / NBRC 15819 / NCTC 12168 / Alc 37</strain>
    </source>
</reference>
<comment type="subunit">
    <text evidence="2">Interacts with ribosomal protein uL14 (rplN).</text>
</comment>
<dbReference type="HOGENOM" id="CLU_092688_6_0_5"/>
<sequence>MLITATRRCSAEKGNTLRTAIEKKAHHAPSTVRMDESNLVSQTFDAALASLENSKAESIIPIDIRGRSTIGDYMIVASGRSHRHVTAVADHLLQALREAGCKDIRVEGLESGDWVLIDTGDIIVHVFRPEVRDFYNLEKIWLDEGFDAFDTERAPGLVH</sequence>
<dbReference type="NCBIfam" id="TIGR00090">
    <property type="entry name" value="rsfS_iojap_ybeB"/>
    <property type="match status" value="1"/>
</dbReference>
<dbReference type="HAMAP" id="MF_01477">
    <property type="entry name" value="Iojap_RsfS"/>
    <property type="match status" value="1"/>
</dbReference>
<keyword evidence="2" id="KW-0963">Cytoplasm</keyword>
<organism evidence="3 4">
    <name type="scientific">Brucella anthropi (strain ATCC 49188 / DSM 6882 / CCUG 24695 / JCM 21032 / LMG 3331 / NBRC 15819 / NCTC 12168 / Alc 37)</name>
    <name type="common">Ochrobactrum anthropi</name>
    <dbReference type="NCBI Taxonomy" id="439375"/>
    <lineage>
        <taxon>Bacteria</taxon>
        <taxon>Pseudomonadati</taxon>
        <taxon>Pseudomonadota</taxon>
        <taxon>Alphaproteobacteria</taxon>
        <taxon>Hyphomicrobiales</taxon>
        <taxon>Brucellaceae</taxon>
        <taxon>Brucella/Ochrobactrum group</taxon>
        <taxon>Brucella</taxon>
    </lineage>
</organism>
<dbReference type="GO" id="GO:0090071">
    <property type="term" value="P:negative regulation of ribosome biogenesis"/>
    <property type="evidence" value="ECO:0007669"/>
    <property type="project" value="UniProtKB-UniRule"/>
</dbReference>
<proteinExistence type="inferred from homology"/>
<keyword evidence="2" id="KW-0810">Translation regulation</keyword>
<name>A6WXS4_BRUA4</name>
<dbReference type="PANTHER" id="PTHR21043">
    <property type="entry name" value="IOJAP SUPERFAMILY ORTHOLOG"/>
    <property type="match status" value="1"/>
</dbReference>
<dbReference type="PANTHER" id="PTHR21043:SF0">
    <property type="entry name" value="MITOCHONDRIAL ASSEMBLY OF RIBOSOMAL LARGE SUBUNIT PROTEIN 1"/>
    <property type="match status" value="1"/>
</dbReference>
<dbReference type="Proteomes" id="UP000002301">
    <property type="component" value="Chromosome 1"/>
</dbReference>
<dbReference type="GO" id="GO:0042256">
    <property type="term" value="P:cytosolic ribosome assembly"/>
    <property type="evidence" value="ECO:0007669"/>
    <property type="project" value="UniProtKB-UniRule"/>
</dbReference>
<dbReference type="GO" id="GO:0043023">
    <property type="term" value="F:ribosomal large subunit binding"/>
    <property type="evidence" value="ECO:0007669"/>
    <property type="project" value="TreeGrafter"/>
</dbReference>
<dbReference type="Pfam" id="PF02410">
    <property type="entry name" value="RsfS"/>
    <property type="match status" value="1"/>
</dbReference>
<comment type="subcellular location">
    <subcellularLocation>
        <location evidence="2">Cytoplasm</location>
    </subcellularLocation>
</comment>
<keyword evidence="4" id="KW-1185">Reference proteome</keyword>
<evidence type="ECO:0000256" key="2">
    <source>
        <dbReference type="HAMAP-Rule" id="MF_01477"/>
    </source>
</evidence>
<dbReference type="KEGG" id="oan:Oant_1058"/>
<gene>
    <name evidence="2" type="primary">rsfS</name>
    <name evidence="3" type="ordered locus">Oant_1058</name>
</gene>
<dbReference type="AlphaFoldDB" id="A6WXS4"/>
<dbReference type="eggNOG" id="COG0799">
    <property type="taxonomic scope" value="Bacteria"/>
</dbReference>
<comment type="function">
    <text evidence="2">Functions as a ribosomal silencing factor. Interacts with ribosomal protein uL14 (rplN), blocking formation of intersubunit bridge B8. Prevents association of the 30S and 50S ribosomal subunits and the formation of functional ribosomes, thus repressing translation.</text>
</comment>
<evidence type="ECO:0000313" key="4">
    <source>
        <dbReference type="Proteomes" id="UP000002301"/>
    </source>
</evidence>
<dbReference type="InterPro" id="IPR043519">
    <property type="entry name" value="NT_sf"/>
</dbReference>
<dbReference type="GO" id="GO:0005737">
    <property type="term" value="C:cytoplasm"/>
    <property type="evidence" value="ECO:0007669"/>
    <property type="project" value="UniProtKB-SubCell"/>
</dbReference>
<dbReference type="Gene3D" id="3.30.460.10">
    <property type="entry name" value="Beta Polymerase, domain 2"/>
    <property type="match status" value="1"/>
</dbReference>
<protein>
    <recommendedName>
        <fullName evidence="2">Ribosomal silencing factor RsfS</fullName>
    </recommendedName>
</protein>
<comment type="similarity">
    <text evidence="1 2">Belongs to the Iojap/RsfS family.</text>
</comment>
<dbReference type="EMBL" id="CP000758">
    <property type="protein sequence ID" value="ABS13778.1"/>
    <property type="molecule type" value="Genomic_DNA"/>
</dbReference>
<dbReference type="GO" id="GO:0017148">
    <property type="term" value="P:negative regulation of translation"/>
    <property type="evidence" value="ECO:0007669"/>
    <property type="project" value="UniProtKB-UniRule"/>
</dbReference>
<keyword evidence="2" id="KW-0678">Repressor</keyword>